<feature type="compositionally biased region" description="Basic and acidic residues" evidence="1">
    <location>
        <begin position="20"/>
        <end position="33"/>
    </location>
</feature>
<organism evidence="2 3">
    <name type="scientific">Ancylostoma duodenale</name>
    <dbReference type="NCBI Taxonomy" id="51022"/>
    <lineage>
        <taxon>Eukaryota</taxon>
        <taxon>Metazoa</taxon>
        <taxon>Ecdysozoa</taxon>
        <taxon>Nematoda</taxon>
        <taxon>Chromadorea</taxon>
        <taxon>Rhabditida</taxon>
        <taxon>Rhabditina</taxon>
        <taxon>Rhabditomorpha</taxon>
        <taxon>Strongyloidea</taxon>
        <taxon>Ancylostomatidae</taxon>
        <taxon>Ancylostomatinae</taxon>
        <taxon>Ancylostoma</taxon>
    </lineage>
</organism>
<sequence>MASGRTGKGMAWVWSSGDDGPTKESGRRVRRDGTGCGTRPLHKPAIRVLGRAVTTTATVRRSMWTVVSLSSHCFSLFKNLLYFYVVPTFGIL</sequence>
<dbReference type="AlphaFoldDB" id="A0A0C2C0I6"/>
<protein>
    <submittedName>
        <fullName evidence="2">Uncharacterized protein</fullName>
    </submittedName>
</protein>
<gene>
    <name evidence="2" type="ORF">ANCDUO_26874</name>
</gene>
<evidence type="ECO:0000313" key="2">
    <source>
        <dbReference type="EMBL" id="KIH43127.1"/>
    </source>
</evidence>
<name>A0A0C2C0I6_9BILA</name>
<feature type="region of interest" description="Disordered" evidence="1">
    <location>
        <begin position="1"/>
        <end position="36"/>
    </location>
</feature>
<dbReference type="EMBL" id="KN788778">
    <property type="protein sequence ID" value="KIH43127.1"/>
    <property type="molecule type" value="Genomic_DNA"/>
</dbReference>
<proteinExistence type="predicted"/>
<dbReference type="Proteomes" id="UP000054047">
    <property type="component" value="Unassembled WGS sequence"/>
</dbReference>
<accession>A0A0C2C0I6</accession>
<evidence type="ECO:0000313" key="3">
    <source>
        <dbReference type="Proteomes" id="UP000054047"/>
    </source>
</evidence>
<reference evidence="2 3" key="1">
    <citation type="submission" date="2013-12" db="EMBL/GenBank/DDBJ databases">
        <title>Draft genome of the parsitic nematode Ancylostoma duodenale.</title>
        <authorList>
            <person name="Mitreva M."/>
        </authorList>
    </citation>
    <scope>NUCLEOTIDE SEQUENCE [LARGE SCALE GENOMIC DNA]</scope>
    <source>
        <strain evidence="2 3">Zhejiang</strain>
    </source>
</reference>
<keyword evidence="3" id="KW-1185">Reference proteome</keyword>
<evidence type="ECO:0000256" key="1">
    <source>
        <dbReference type="SAM" id="MobiDB-lite"/>
    </source>
</evidence>